<feature type="transmembrane region" description="Helical" evidence="8">
    <location>
        <begin position="38"/>
        <end position="58"/>
    </location>
</feature>
<feature type="transmembrane region" description="Helical" evidence="8">
    <location>
        <begin position="192"/>
        <end position="214"/>
    </location>
</feature>
<feature type="transmembrane region" description="Helical" evidence="8">
    <location>
        <begin position="156"/>
        <end position="180"/>
    </location>
</feature>
<feature type="transmembrane region" description="Helical" evidence="8">
    <location>
        <begin position="350"/>
        <end position="369"/>
    </location>
</feature>
<dbReference type="Pfam" id="PF00909">
    <property type="entry name" value="Ammonium_transp"/>
    <property type="match status" value="1"/>
</dbReference>
<evidence type="ECO:0000256" key="8">
    <source>
        <dbReference type="RuleBase" id="RU362002"/>
    </source>
</evidence>
<dbReference type="PANTHER" id="PTHR43029">
    <property type="entry name" value="AMMONIUM TRANSPORTER MEP2"/>
    <property type="match status" value="1"/>
</dbReference>
<dbReference type="NCBIfam" id="TIGR00836">
    <property type="entry name" value="amt"/>
    <property type="match status" value="1"/>
</dbReference>
<keyword evidence="6 8" id="KW-0472">Membrane</keyword>
<dbReference type="SUPFAM" id="SSF111352">
    <property type="entry name" value="Ammonium transporter"/>
    <property type="match status" value="1"/>
</dbReference>
<reference evidence="11 12" key="1">
    <citation type="submission" date="2024-02" db="EMBL/GenBank/DDBJ databases">
        <title>Discinaceae phylogenomics.</title>
        <authorList>
            <person name="Dirks A.C."/>
            <person name="James T.Y."/>
        </authorList>
    </citation>
    <scope>NUCLEOTIDE SEQUENCE [LARGE SCALE GENOMIC DNA]</scope>
    <source>
        <strain evidence="11 12">ACD0624</strain>
    </source>
</reference>
<dbReference type="InterPro" id="IPR018047">
    <property type="entry name" value="Ammonium_transpt_CS"/>
</dbReference>
<proteinExistence type="inferred from homology"/>
<dbReference type="InterPro" id="IPR029020">
    <property type="entry name" value="Ammonium/urea_transptr"/>
</dbReference>
<keyword evidence="4 8" id="KW-0812">Transmembrane</keyword>
<feature type="transmembrane region" description="Helical" evidence="8">
    <location>
        <begin position="128"/>
        <end position="149"/>
    </location>
</feature>
<dbReference type="PROSITE" id="PS01219">
    <property type="entry name" value="AMMONIUM_TRANSP"/>
    <property type="match status" value="1"/>
</dbReference>
<keyword evidence="12" id="KW-1185">Reference proteome</keyword>
<gene>
    <name evidence="11" type="primary">MEP1</name>
    <name evidence="11" type="ORF">Q9L58_009534</name>
</gene>
<dbReference type="InterPro" id="IPR001905">
    <property type="entry name" value="Ammonium_transpt"/>
</dbReference>
<feature type="transmembrane region" description="Helical" evidence="8">
    <location>
        <begin position="309"/>
        <end position="329"/>
    </location>
</feature>
<feature type="transmembrane region" description="Helical" evidence="8">
    <location>
        <begin position="258"/>
        <end position="279"/>
    </location>
</feature>
<evidence type="ECO:0000256" key="9">
    <source>
        <dbReference type="SAM" id="MobiDB-lite"/>
    </source>
</evidence>
<dbReference type="EMBL" id="JBBBZM010000231">
    <property type="protein sequence ID" value="KAL0631591.1"/>
    <property type="molecule type" value="Genomic_DNA"/>
</dbReference>
<feature type="transmembrane region" description="Helical" evidence="8">
    <location>
        <begin position="70"/>
        <end position="88"/>
    </location>
</feature>
<evidence type="ECO:0000256" key="1">
    <source>
        <dbReference type="ARBA" id="ARBA00004141"/>
    </source>
</evidence>
<evidence type="ECO:0000313" key="11">
    <source>
        <dbReference type="EMBL" id="KAL0631591.1"/>
    </source>
</evidence>
<organism evidence="11 12">
    <name type="scientific">Discina gigas</name>
    <dbReference type="NCBI Taxonomy" id="1032678"/>
    <lineage>
        <taxon>Eukaryota</taxon>
        <taxon>Fungi</taxon>
        <taxon>Dikarya</taxon>
        <taxon>Ascomycota</taxon>
        <taxon>Pezizomycotina</taxon>
        <taxon>Pezizomycetes</taxon>
        <taxon>Pezizales</taxon>
        <taxon>Discinaceae</taxon>
        <taxon>Discina</taxon>
    </lineage>
</organism>
<feature type="region of interest" description="Disordered" evidence="9">
    <location>
        <begin position="488"/>
        <end position="521"/>
    </location>
</feature>
<comment type="subcellular location">
    <subcellularLocation>
        <location evidence="8">Cell membrane</location>
        <topology evidence="8">Multi-pass membrane protein</topology>
    </subcellularLocation>
    <subcellularLocation>
        <location evidence="1">Membrane</location>
        <topology evidence="1">Multi-pass membrane protein</topology>
    </subcellularLocation>
</comment>
<protein>
    <recommendedName>
        <fullName evidence="8">Ammonium transporter</fullName>
    </recommendedName>
</protein>
<evidence type="ECO:0000256" key="5">
    <source>
        <dbReference type="ARBA" id="ARBA00022989"/>
    </source>
</evidence>
<feature type="domain" description="Ammonium transporter AmtB-like" evidence="10">
    <location>
        <begin position="40"/>
        <end position="443"/>
    </location>
</feature>
<feature type="transmembrane region" description="Helical" evidence="8">
    <location>
        <begin position="286"/>
        <end position="303"/>
    </location>
</feature>
<comment type="similarity">
    <text evidence="2 8">Belongs to the ammonia transporter channel (TC 1.A.11.2) family.</text>
</comment>
<keyword evidence="7 8" id="KW-0924">Ammonia transport</keyword>
<evidence type="ECO:0000256" key="2">
    <source>
        <dbReference type="ARBA" id="ARBA00005887"/>
    </source>
</evidence>
<dbReference type="PANTHER" id="PTHR43029:SF4">
    <property type="entry name" value="AMMONIUM TRANSPORTER MEP1-RELATED"/>
    <property type="match status" value="1"/>
</dbReference>
<feature type="transmembrane region" description="Helical" evidence="8">
    <location>
        <begin position="389"/>
        <end position="414"/>
    </location>
</feature>
<evidence type="ECO:0000256" key="7">
    <source>
        <dbReference type="ARBA" id="ARBA00023177"/>
    </source>
</evidence>
<evidence type="ECO:0000256" key="3">
    <source>
        <dbReference type="ARBA" id="ARBA00022448"/>
    </source>
</evidence>
<comment type="caution">
    <text evidence="11">The sequence shown here is derived from an EMBL/GenBank/DDBJ whole genome shotgun (WGS) entry which is preliminary data.</text>
</comment>
<sequence>MSHSWIGAPAEFNGTNPLTGGDSATENLNQWYSEGDQGYIIIASAMVLIMVPGLGFLYSGLARRKSALSLIWACVGSSLVVTFQWYFWGYSLAFSSSATNGFIGNLKHFALQNVLATPSPGSPLVPELLYSFYQMQFAAVTVAIVMGAIAERGRVLPAMVFSFLWVTVVYCPIACWVWNINGWAFKYGVLDYAGGGPVEIASGMGALAYSLVLGKRQEKMLLNFRPHNVSLITLGTVLLWFGWLGFNGGSAFGANLRAVMACWNSNLTAAFSGITWILLDFRLAKKWSMVGLCSGVISGLVAATPASGFLMPHGSILLGVVTGVVCNYATKVKYLIGIDDAMDVFAEHGVAGMIGLIFNGLFAADYIIGLDGVNTGITGGFINKHWKQLYIQIAYVVAVTVYSFVVTLILALAVNATPGLKLRASSQAELMGMDDDQLGEFAYDYVEVRRDYLAWTPAKEHFNGESHISSGDIHGIPGHSELAINGPLVHHDAGPQQEETIEGVSERSSPVPSEGVKSKEQ</sequence>
<dbReference type="Proteomes" id="UP001447188">
    <property type="component" value="Unassembled WGS sequence"/>
</dbReference>
<evidence type="ECO:0000256" key="4">
    <source>
        <dbReference type="ARBA" id="ARBA00022692"/>
    </source>
</evidence>
<accession>A0ABR3G712</accession>
<evidence type="ECO:0000256" key="6">
    <source>
        <dbReference type="ARBA" id="ARBA00023136"/>
    </source>
</evidence>
<keyword evidence="3 8" id="KW-0813">Transport</keyword>
<dbReference type="Gene3D" id="1.10.3430.10">
    <property type="entry name" value="Ammonium transporter AmtB like domains"/>
    <property type="match status" value="1"/>
</dbReference>
<evidence type="ECO:0000313" key="12">
    <source>
        <dbReference type="Proteomes" id="UP001447188"/>
    </source>
</evidence>
<evidence type="ECO:0000259" key="10">
    <source>
        <dbReference type="Pfam" id="PF00909"/>
    </source>
</evidence>
<name>A0ABR3G712_9PEZI</name>
<feature type="transmembrane region" description="Helical" evidence="8">
    <location>
        <begin position="226"/>
        <end position="246"/>
    </location>
</feature>
<dbReference type="InterPro" id="IPR024041">
    <property type="entry name" value="NH4_transpt_AmtB-like_dom"/>
</dbReference>
<keyword evidence="5 8" id="KW-1133">Transmembrane helix</keyword>